<dbReference type="CDD" id="cd06262">
    <property type="entry name" value="metallo-hydrolase-like_MBL-fold"/>
    <property type="match status" value="1"/>
</dbReference>
<evidence type="ECO:0000313" key="10">
    <source>
        <dbReference type="EMBL" id="RHC74830.1"/>
    </source>
</evidence>
<evidence type="ECO:0000313" key="15">
    <source>
        <dbReference type="Proteomes" id="UP000487221"/>
    </source>
</evidence>
<dbReference type="SUPFAM" id="SSF56281">
    <property type="entry name" value="Metallo-hydrolase/oxidoreductase"/>
    <property type="match status" value="1"/>
</dbReference>
<evidence type="ECO:0000313" key="7">
    <source>
        <dbReference type="EMBL" id="KAB4183298.1"/>
    </source>
</evidence>
<dbReference type="InterPro" id="IPR051453">
    <property type="entry name" value="MBL_Glyoxalase_II"/>
</dbReference>
<dbReference type="Proteomes" id="UP000442334">
    <property type="component" value="Unassembled WGS sequence"/>
</dbReference>
<dbReference type="Proteomes" id="UP000284514">
    <property type="component" value="Unassembled WGS sequence"/>
</dbReference>
<evidence type="ECO:0000313" key="9">
    <source>
        <dbReference type="EMBL" id="RGZ50916.1"/>
    </source>
</evidence>
<dbReference type="Proteomes" id="UP000283684">
    <property type="component" value="Unassembled WGS sequence"/>
</dbReference>
<evidence type="ECO:0000256" key="4">
    <source>
        <dbReference type="ARBA" id="ARBA00022833"/>
    </source>
</evidence>
<evidence type="ECO:0000313" key="13">
    <source>
        <dbReference type="Proteomes" id="UP000284514"/>
    </source>
</evidence>
<evidence type="ECO:0000313" key="12">
    <source>
        <dbReference type="Proteomes" id="UP000283684"/>
    </source>
</evidence>
<dbReference type="Gene3D" id="3.60.15.10">
    <property type="entry name" value="Ribonuclease Z/Hydroxyacylglutathione hydrolase-like"/>
    <property type="match status" value="1"/>
</dbReference>
<keyword evidence="2" id="KW-0479">Metal-binding</keyword>
<evidence type="ECO:0000256" key="2">
    <source>
        <dbReference type="ARBA" id="ARBA00022723"/>
    </source>
</evidence>
<dbReference type="InterPro" id="IPR036866">
    <property type="entry name" value="RibonucZ/Hydroxyglut_hydro"/>
</dbReference>
<dbReference type="GO" id="GO:0046872">
    <property type="term" value="F:metal ion binding"/>
    <property type="evidence" value="ECO:0007669"/>
    <property type="project" value="UniProtKB-KW"/>
</dbReference>
<protein>
    <submittedName>
        <fullName evidence="7">MBL fold metallo-hydrolase</fullName>
    </submittedName>
    <submittedName>
        <fullName evidence="6">Metallo-beta-lactamase</fullName>
    </submittedName>
</protein>
<dbReference type="Pfam" id="PF00753">
    <property type="entry name" value="Lactamase_B"/>
    <property type="match status" value="1"/>
</dbReference>
<dbReference type="PANTHER" id="PTHR46233:SF3">
    <property type="entry name" value="HYDROXYACYLGLUTATHIONE HYDROLASE GLOC"/>
    <property type="match status" value="1"/>
</dbReference>
<accession>A0A174NF93</accession>
<dbReference type="Proteomes" id="UP000487221">
    <property type="component" value="Unassembled WGS sequence"/>
</dbReference>
<proteinExistence type="predicted"/>
<reference evidence="12 13" key="2">
    <citation type="submission" date="2018-08" db="EMBL/GenBank/DDBJ databases">
        <title>A genome reference for cultivated species of the human gut microbiota.</title>
        <authorList>
            <person name="Zou Y."/>
            <person name="Xue W."/>
            <person name="Luo G."/>
        </authorList>
    </citation>
    <scope>NUCLEOTIDE SEQUENCE [LARGE SCALE GENOMIC DNA]</scope>
    <source>
        <strain evidence="10 13">AM34-25</strain>
        <strain evidence="9 12">AM50-4</strain>
    </source>
</reference>
<keyword evidence="4" id="KW-0862">Zinc</keyword>
<evidence type="ECO:0000256" key="1">
    <source>
        <dbReference type="ARBA" id="ARBA00001947"/>
    </source>
</evidence>
<reference evidence="14 15" key="3">
    <citation type="journal article" date="2019" name="Nat. Med.">
        <title>A library of human gut bacterial isolates paired with longitudinal multiomics data enables mechanistic microbiome research.</title>
        <authorList>
            <person name="Poyet M."/>
            <person name="Groussin M."/>
            <person name="Gibbons S.M."/>
            <person name="Avila-Pacheco J."/>
            <person name="Jiang X."/>
            <person name="Kearney S.M."/>
            <person name="Perrotta A.R."/>
            <person name="Berdy B."/>
            <person name="Zhao S."/>
            <person name="Lieberman T.D."/>
            <person name="Swanson P.K."/>
            <person name="Smith M."/>
            <person name="Roesemann S."/>
            <person name="Alexander J.E."/>
            <person name="Rich S.A."/>
            <person name="Livny J."/>
            <person name="Vlamakis H."/>
            <person name="Clish C."/>
            <person name="Bullock K."/>
            <person name="Deik A."/>
            <person name="Scott J."/>
            <person name="Pierce K.A."/>
            <person name="Xavier R.J."/>
            <person name="Alm E.J."/>
        </authorList>
    </citation>
    <scope>NUCLEOTIDE SEQUENCE [LARGE SCALE GENOMIC DNA]</scope>
    <source>
        <strain evidence="8 15">BIOML-A19</strain>
        <strain evidence="7 14">BIOML-A21</strain>
    </source>
</reference>
<dbReference type="EMBL" id="CZBF01000001">
    <property type="protein sequence ID" value="CUP45951.1"/>
    <property type="molecule type" value="Genomic_DNA"/>
</dbReference>
<evidence type="ECO:0000313" key="11">
    <source>
        <dbReference type="Proteomes" id="UP000095788"/>
    </source>
</evidence>
<dbReference type="EMBL" id="QSEE01000002">
    <property type="protein sequence ID" value="RGZ50916.1"/>
    <property type="molecule type" value="Genomic_DNA"/>
</dbReference>
<sequence length="234" mass="26424">MDAFKLNIDGKDILLYRCTYAPVKSNMFIIIRGKDAIVIDPNDNPEGLKLLKDRGVEVIHILLTHEHFDHTVGVPVLQQAFPQNDLFCQEEAEKYISSKRGNNPMLIAFVLAEQDKKDGGDRYKQFKANCKTYTLHADTTYGESADRVVCGVKFHFIHTPGHSGGSGCIELGQYVFTGDSLLKEDQTILRFPEGEKEKYKSITLPYLKSLPMDTIILPGHGDPFIITESKFLWD</sequence>
<dbReference type="EMBL" id="QSIF01000007">
    <property type="protein sequence ID" value="RHC74830.1"/>
    <property type="molecule type" value="Genomic_DNA"/>
</dbReference>
<evidence type="ECO:0000313" key="8">
    <source>
        <dbReference type="EMBL" id="KAB4188033.1"/>
    </source>
</evidence>
<keyword evidence="3 7" id="KW-0378">Hydrolase</keyword>
<evidence type="ECO:0000313" key="6">
    <source>
        <dbReference type="EMBL" id="CUP45951.1"/>
    </source>
</evidence>
<dbReference type="EMBL" id="WCTY01000002">
    <property type="protein sequence ID" value="KAB4188033.1"/>
    <property type="molecule type" value="Genomic_DNA"/>
</dbReference>
<organism evidence="6 11">
    <name type="scientific">Bacteroides uniformis</name>
    <dbReference type="NCBI Taxonomy" id="820"/>
    <lineage>
        <taxon>Bacteria</taxon>
        <taxon>Pseudomonadati</taxon>
        <taxon>Bacteroidota</taxon>
        <taxon>Bacteroidia</taxon>
        <taxon>Bacteroidales</taxon>
        <taxon>Bacteroidaceae</taxon>
        <taxon>Bacteroides</taxon>
    </lineage>
</organism>
<comment type="cofactor">
    <cofactor evidence="1">
        <name>Zn(2+)</name>
        <dbReference type="ChEBI" id="CHEBI:29105"/>
    </cofactor>
</comment>
<dbReference type="Proteomes" id="UP000095788">
    <property type="component" value="Unassembled WGS sequence"/>
</dbReference>
<dbReference type="SMART" id="SM00849">
    <property type="entry name" value="Lactamase_B"/>
    <property type="match status" value="1"/>
</dbReference>
<dbReference type="PANTHER" id="PTHR46233">
    <property type="entry name" value="HYDROXYACYLGLUTATHIONE HYDROLASE GLOC"/>
    <property type="match status" value="1"/>
</dbReference>
<name>A0A174NF93_BACUN</name>
<evidence type="ECO:0000256" key="3">
    <source>
        <dbReference type="ARBA" id="ARBA00022801"/>
    </source>
</evidence>
<evidence type="ECO:0000259" key="5">
    <source>
        <dbReference type="SMART" id="SM00849"/>
    </source>
</evidence>
<feature type="domain" description="Metallo-beta-lactamase" evidence="5">
    <location>
        <begin position="24"/>
        <end position="220"/>
    </location>
</feature>
<evidence type="ECO:0000313" key="14">
    <source>
        <dbReference type="Proteomes" id="UP000442334"/>
    </source>
</evidence>
<reference evidence="6 11" key="1">
    <citation type="submission" date="2015-09" db="EMBL/GenBank/DDBJ databases">
        <authorList>
            <consortium name="Pathogen Informatics"/>
        </authorList>
    </citation>
    <scope>NUCLEOTIDE SEQUENCE [LARGE SCALE GENOMIC DNA]</scope>
    <source>
        <strain evidence="6 11">2789STDY5834942</strain>
    </source>
</reference>
<dbReference type="EMBL" id="WCUA01000020">
    <property type="protein sequence ID" value="KAB4183298.1"/>
    <property type="molecule type" value="Genomic_DNA"/>
</dbReference>
<dbReference type="RefSeq" id="WP_057281223.1">
    <property type="nucleotide sequence ID" value="NZ_CP072220.1"/>
</dbReference>
<dbReference type="AlphaFoldDB" id="A0A174NF93"/>
<dbReference type="InterPro" id="IPR001279">
    <property type="entry name" value="Metallo-B-lactamas"/>
</dbReference>
<gene>
    <name evidence="10" type="ORF">DW831_06655</name>
    <name evidence="9" type="ORF">DW988_03670</name>
    <name evidence="6" type="ORF">ERS852554_00811</name>
    <name evidence="7" type="ORF">GAQ34_16025</name>
    <name evidence="8" type="ORF">GAQ44_01845</name>
</gene>
<dbReference type="GO" id="GO:0016787">
    <property type="term" value="F:hydrolase activity"/>
    <property type="evidence" value="ECO:0007669"/>
    <property type="project" value="UniProtKB-KW"/>
</dbReference>